<sequence>MSRNSAKGSVRRCQKPPPGHVGSLGGGTAVRGSRVCSRGLLAQNIAEAMPGKGSQDTWTRSREARRPGAQPDSEERGLCRSQHQGVWNRIQPGARTCTISTGTSDAQLGLRLLLLTALQLSRLPSPPPAPDVASTATCGVRAPQAASLPRARGPALPREGAGGSGARSSAPAPGGREVALLHFPAGSRSPAPPAPPAPPAVNSAQSAGAPFSGASGEGQAPVGLGPRGRWPRVGAAKPRGTRLSHPQAPRVPGARRAGLGHGPGYYQRSAQKSGQGLLLGAASPLIASHLFLCVPKRSQRAPATALRAASQMSFRVLRSRLDSPQVQLWFLRGDLSEVLRAPPPHPPKAAWSRIAEAAALERTPSREQNLGHRQWRDQVGALGSPGSGQAVRQSPACPRESAVASACWLAPLHLTALAPTPPWRLPWGGYNSETVRIPPRHLAPHASCCC</sequence>
<name>A0ACB0E868_RANTA</name>
<organism evidence="1 2">
    <name type="scientific">Rangifer tarandus platyrhynchus</name>
    <name type="common">Svalbard reindeer</name>
    <dbReference type="NCBI Taxonomy" id="3082113"/>
    <lineage>
        <taxon>Eukaryota</taxon>
        <taxon>Metazoa</taxon>
        <taxon>Chordata</taxon>
        <taxon>Craniata</taxon>
        <taxon>Vertebrata</taxon>
        <taxon>Euteleostomi</taxon>
        <taxon>Mammalia</taxon>
        <taxon>Eutheria</taxon>
        <taxon>Laurasiatheria</taxon>
        <taxon>Artiodactyla</taxon>
        <taxon>Ruminantia</taxon>
        <taxon>Pecora</taxon>
        <taxon>Cervidae</taxon>
        <taxon>Odocoileinae</taxon>
        <taxon>Rangifer</taxon>
    </lineage>
</organism>
<reference evidence="1" key="1">
    <citation type="submission" date="2023-05" db="EMBL/GenBank/DDBJ databases">
        <authorList>
            <consortium name="ELIXIR-Norway"/>
        </authorList>
    </citation>
    <scope>NUCLEOTIDE SEQUENCE</scope>
</reference>
<accession>A0ACB0E868</accession>
<protein>
    <submittedName>
        <fullName evidence="1">Uncharacterized protein</fullName>
    </submittedName>
</protein>
<gene>
    <name evidence="1" type="ORF">MRATA1EN3_LOCUS7847</name>
</gene>
<evidence type="ECO:0000313" key="1">
    <source>
        <dbReference type="EMBL" id="CAI9696634.1"/>
    </source>
</evidence>
<evidence type="ECO:0000313" key="2">
    <source>
        <dbReference type="Proteomes" id="UP001162501"/>
    </source>
</evidence>
<proteinExistence type="predicted"/>
<dbReference type="Proteomes" id="UP001162501">
    <property type="component" value="Chromosome 16"/>
</dbReference>
<dbReference type="EMBL" id="OX596100">
    <property type="protein sequence ID" value="CAI9696634.1"/>
    <property type="molecule type" value="Genomic_DNA"/>
</dbReference>